<organism evidence="1 2">
    <name type="scientific">Smallanthus sonchifolius</name>
    <dbReference type="NCBI Taxonomy" id="185202"/>
    <lineage>
        <taxon>Eukaryota</taxon>
        <taxon>Viridiplantae</taxon>
        <taxon>Streptophyta</taxon>
        <taxon>Embryophyta</taxon>
        <taxon>Tracheophyta</taxon>
        <taxon>Spermatophyta</taxon>
        <taxon>Magnoliopsida</taxon>
        <taxon>eudicotyledons</taxon>
        <taxon>Gunneridae</taxon>
        <taxon>Pentapetalae</taxon>
        <taxon>asterids</taxon>
        <taxon>campanulids</taxon>
        <taxon>Asterales</taxon>
        <taxon>Asteraceae</taxon>
        <taxon>Asteroideae</taxon>
        <taxon>Heliantheae alliance</taxon>
        <taxon>Millerieae</taxon>
        <taxon>Smallanthus</taxon>
    </lineage>
</organism>
<reference evidence="1 2" key="2">
    <citation type="journal article" date="2022" name="Mol. Ecol. Resour.">
        <title>The genomes of chicory, endive, great burdock and yacon provide insights into Asteraceae paleo-polyploidization history and plant inulin production.</title>
        <authorList>
            <person name="Fan W."/>
            <person name="Wang S."/>
            <person name="Wang H."/>
            <person name="Wang A."/>
            <person name="Jiang F."/>
            <person name="Liu H."/>
            <person name="Zhao H."/>
            <person name="Xu D."/>
            <person name="Zhang Y."/>
        </authorList>
    </citation>
    <scope>NUCLEOTIDE SEQUENCE [LARGE SCALE GENOMIC DNA]</scope>
    <source>
        <strain evidence="2">cv. Yunnan</strain>
        <tissue evidence="1">Leaves</tissue>
    </source>
</reference>
<accession>A0ACB9JGC2</accession>
<gene>
    <name evidence="1" type="ORF">L1987_13157</name>
</gene>
<keyword evidence="2" id="KW-1185">Reference proteome</keyword>
<protein>
    <submittedName>
        <fullName evidence="1">Uncharacterized protein</fullName>
    </submittedName>
</protein>
<name>A0ACB9JGC2_9ASTR</name>
<evidence type="ECO:0000313" key="1">
    <source>
        <dbReference type="EMBL" id="KAI3819330.1"/>
    </source>
</evidence>
<dbReference type="Proteomes" id="UP001056120">
    <property type="component" value="Linkage Group LG04"/>
</dbReference>
<proteinExistence type="predicted"/>
<reference evidence="2" key="1">
    <citation type="journal article" date="2022" name="Mol. Ecol. Resour.">
        <title>The genomes of chicory, endive, great burdock and yacon provide insights into Asteraceae palaeo-polyploidization history and plant inulin production.</title>
        <authorList>
            <person name="Fan W."/>
            <person name="Wang S."/>
            <person name="Wang H."/>
            <person name="Wang A."/>
            <person name="Jiang F."/>
            <person name="Liu H."/>
            <person name="Zhao H."/>
            <person name="Xu D."/>
            <person name="Zhang Y."/>
        </authorList>
    </citation>
    <scope>NUCLEOTIDE SEQUENCE [LARGE SCALE GENOMIC DNA]</scope>
    <source>
        <strain evidence="2">cv. Yunnan</strain>
    </source>
</reference>
<evidence type="ECO:0000313" key="2">
    <source>
        <dbReference type="Proteomes" id="UP001056120"/>
    </source>
</evidence>
<sequence>MVSNRGAAIFPLHAIPVEILRPWKKKCLAELGIFSQCMSLKLGIHLKQDISQILIIGLHGLSAIVTTFSGATPGVLVGQIMFFGMCVFMGLVAFVFWAFRSTDGLVRKGPRGQGQDYVPMDWTGV</sequence>
<dbReference type="EMBL" id="CM042021">
    <property type="protein sequence ID" value="KAI3819330.1"/>
    <property type="molecule type" value="Genomic_DNA"/>
</dbReference>
<comment type="caution">
    <text evidence="1">The sequence shown here is derived from an EMBL/GenBank/DDBJ whole genome shotgun (WGS) entry which is preliminary data.</text>
</comment>